<dbReference type="EMBL" id="BQNB010009894">
    <property type="protein sequence ID" value="GJS69875.1"/>
    <property type="molecule type" value="Genomic_DNA"/>
</dbReference>
<keyword evidence="3" id="KW-1185">Reference proteome</keyword>
<feature type="compositionally biased region" description="Low complexity" evidence="1">
    <location>
        <begin position="31"/>
        <end position="46"/>
    </location>
</feature>
<feature type="region of interest" description="Disordered" evidence="1">
    <location>
        <begin position="1"/>
        <end position="46"/>
    </location>
</feature>
<reference evidence="2" key="2">
    <citation type="submission" date="2022-01" db="EMBL/GenBank/DDBJ databases">
        <authorList>
            <person name="Yamashiro T."/>
            <person name="Shiraishi A."/>
            <person name="Satake H."/>
            <person name="Nakayama K."/>
        </authorList>
    </citation>
    <scope>NUCLEOTIDE SEQUENCE</scope>
</reference>
<reference evidence="2" key="1">
    <citation type="journal article" date="2022" name="Int. J. Mol. Sci.">
        <title>Draft Genome of Tanacetum Coccineum: Genomic Comparison of Closely Related Tanacetum-Family Plants.</title>
        <authorList>
            <person name="Yamashiro T."/>
            <person name="Shiraishi A."/>
            <person name="Nakayama K."/>
            <person name="Satake H."/>
        </authorList>
    </citation>
    <scope>NUCLEOTIDE SEQUENCE</scope>
</reference>
<proteinExistence type="predicted"/>
<protein>
    <submittedName>
        <fullName evidence="2">Uncharacterized protein</fullName>
    </submittedName>
</protein>
<evidence type="ECO:0000313" key="2">
    <source>
        <dbReference type="EMBL" id="GJS69875.1"/>
    </source>
</evidence>
<organism evidence="2 3">
    <name type="scientific">Tanacetum coccineum</name>
    <dbReference type="NCBI Taxonomy" id="301880"/>
    <lineage>
        <taxon>Eukaryota</taxon>
        <taxon>Viridiplantae</taxon>
        <taxon>Streptophyta</taxon>
        <taxon>Embryophyta</taxon>
        <taxon>Tracheophyta</taxon>
        <taxon>Spermatophyta</taxon>
        <taxon>Magnoliopsida</taxon>
        <taxon>eudicotyledons</taxon>
        <taxon>Gunneridae</taxon>
        <taxon>Pentapetalae</taxon>
        <taxon>asterids</taxon>
        <taxon>campanulids</taxon>
        <taxon>Asterales</taxon>
        <taxon>Asteraceae</taxon>
        <taxon>Asteroideae</taxon>
        <taxon>Anthemideae</taxon>
        <taxon>Anthemidinae</taxon>
        <taxon>Tanacetum</taxon>
    </lineage>
</organism>
<accession>A0ABQ4XXU1</accession>
<name>A0ABQ4XXU1_9ASTR</name>
<feature type="compositionally biased region" description="Basic and acidic residues" evidence="1">
    <location>
        <begin position="9"/>
        <end position="24"/>
    </location>
</feature>
<evidence type="ECO:0000313" key="3">
    <source>
        <dbReference type="Proteomes" id="UP001151760"/>
    </source>
</evidence>
<sequence length="361" mass="39807">MSQPANDDFSQHLSDDEASYHEDASDNGTATNKPKQQQQQLIPTTTTISNIKLPILKKEENGRCKRNWEAIRTRFGGNANSKKTAENYSHMEAHGVEVSTRGCKSLMHTNKVKAGHTGGPTVLILLLNSQTIYQKTEVPVVLLKKSNVNTGSFNINTVKAKQPIHTSNSNSFSPVRPQVNKFNQRSHFSKSHSPVRRPIVRNTTKMSYTHAVKGNWGTAVKTSAGSSTQKHEDRGYLISGMLRHMTGNKDHLDDFEECKGGSVTFGGSKGYITGKGRIRVEKPNVKGVGYRWMFDVDYLTDSMNYIPVSLENQTNPHAGTLEVTNNAGTLPIPNANAFVGRNEAESLNVVPTAFRHTASKV</sequence>
<evidence type="ECO:0000256" key="1">
    <source>
        <dbReference type="SAM" id="MobiDB-lite"/>
    </source>
</evidence>
<gene>
    <name evidence="2" type="ORF">Tco_0702716</name>
</gene>
<comment type="caution">
    <text evidence="2">The sequence shown here is derived from an EMBL/GenBank/DDBJ whole genome shotgun (WGS) entry which is preliminary data.</text>
</comment>
<dbReference type="Proteomes" id="UP001151760">
    <property type="component" value="Unassembled WGS sequence"/>
</dbReference>